<evidence type="ECO:0000313" key="3">
    <source>
        <dbReference type="EMBL" id="CAF0790519.1"/>
    </source>
</evidence>
<name>A0A813S322_9BILA</name>
<dbReference type="PANTHER" id="PTHR23324">
    <property type="entry name" value="SEC14 RELATED PROTEIN"/>
    <property type="match status" value="1"/>
</dbReference>
<dbReference type="SUPFAM" id="SSF46938">
    <property type="entry name" value="CRAL/TRIO N-terminal domain"/>
    <property type="match status" value="1"/>
</dbReference>
<dbReference type="InterPro" id="IPR036865">
    <property type="entry name" value="CRAL-TRIO_dom_sf"/>
</dbReference>
<sequence>MVQKYQSPVRVYRYPFELVMAAYEKRFPTCPMIPVFLGSDITSDYKSEDGAVEIIERRCRLNIDAPYLLKKIAGVDTVIFLQKNHLDRRQRTLKIDACNESFASRLIIKEYCHYYVHPENSLWTCFEQSAFLDIKSFFGFETTVEKIAMKQYSANLSKGKEVIEHYVSEIIAQGKQHIPLWESPSSSQLTITTENNNNSHTLSESKTPASPALAAARRRLSSFESTNFFPSSSPPRISTAGAVSAYAANIDSLSDDLGAFQIEQTVNEKIADNIEDEYIQRFIGILDPYEESCLVQLRKWVTETHKGKMPNDSHLLRFLRARRFDIEKAREFICHSLAWRKKNGVDKLLLYYEVPEVFQKYFPGGFIGADRDGRPVFVLRLGEMDVRGVMKSLKGEDEFIKYTIYLVEQGLHKCDENTKLFGKPISSVCVILDFENFSVKHLYRPGFRLLSQIIDVMDSHYPETLGRLIFTHSPKLFPVLWTIINTFIEERTREKFIILKADELVDYIDENNLPDFLGGLTTIQLPNGGLVPRSMYVNDDEPDKFDSESTLFGDNEYVVTTLKDGGSHEIHVPINQRGEKITVDFDILKGDCIFTIYRTSLLNSDDLTSPSLPSASAARSSVSTIIPSSTIYDKPFQDNPPDVLKVISLTCHDGDTHQQTFVCQQTGSYILQWKQYNPMHTSPFDFISGGHKTKIMFHYSKTLSRLSINGTILEQSQSSRTTSVPS</sequence>
<evidence type="ECO:0000259" key="2">
    <source>
        <dbReference type="PROSITE" id="PS50904"/>
    </source>
</evidence>
<dbReference type="OrthoDB" id="30289at2759"/>
<dbReference type="SMART" id="SM00516">
    <property type="entry name" value="SEC14"/>
    <property type="match status" value="1"/>
</dbReference>
<dbReference type="AlphaFoldDB" id="A0A813S322"/>
<dbReference type="EMBL" id="CAJNOQ010000347">
    <property type="protein sequence ID" value="CAF0790519.1"/>
    <property type="molecule type" value="Genomic_DNA"/>
</dbReference>
<dbReference type="Pfam" id="PF00650">
    <property type="entry name" value="CRAL_TRIO"/>
    <property type="match status" value="1"/>
</dbReference>
<dbReference type="SUPFAM" id="SSF52087">
    <property type="entry name" value="CRAL/TRIO domain"/>
    <property type="match status" value="1"/>
</dbReference>
<feature type="domain" description="CRAL-TRIO" evidence="1">
    <location>
        <begin position="354"/>
        <end position="525"/>
    </location>
</feature>
<dbReference type="InterPro" id="IPR036598">
    <property type="entry name" value="GOLD_dom_sf"/>
</dbReference>
<dbReference type="SUPFAM" id="SSF101576">
    <property type="entry name" value="Supernatant protein factor (SPF), C-terminal domain"/>
    <property type="match status" value="1"/>
</dbReference>
<dbReference type="Gene3D" id="2.60.120.680">
    <property type="entry name" value="GOLD domain"/>
    <property type="match status" value="1"/>
</dbReference>
<dbReference type="Pfam" id="PF04707">
    <property type="entry name" value="PRELI"/>
    <property type="match status" value="1"/>
</dbReference>
<dbReference type="InterPro" id="IPR011074">
    <property type="entry name" value="CRAL/TRIO_N_dom"/>
</dbReference>
<comment type="caution">
    <text evidence="3">The sequence shown here is derived from an EMBL/GenBank/DDBJ whole genome shotgun (WGS) entry which is preliminary data.</text>
</comment>
<dbReference type="InterPro" id="IPR051064">
    <property type="entry name" value="SEC14/CRAL-TRIO_domain"/>
</dbReference>
<dbReference type="InterPro" id="IPR036273">
    <property type="entry name" value="CRAL/TRIO_N_dom_sf"/>
</dbReference>
<protein>
    <submittedName>
        <fullName evidence="3">Uncharacterized protein</fullName>
    </submittedName>
</protein>
<dbReference type="InterPro" id="IPR006797">
    <property type="entry name" value="PRELI/MSF1_dom"/>
</dbReference>
<dbReference type="EMBL" id="CAJOBC010000347">
    <property type="protein sequence ID" value="CAF3574770.1"/>
    <property type="molecule type" value="Genomic_DNA"/>
</dbReference>
<dbReference type="InterPro" id="IPR001251">
    <property type="entry name" value="CRAL-TRIO_dom"/>
</dbReference>
<evidence type="ECO:0000313" key="5">
    <source>
        <dbReference type="Proteomes" id="UP000663829"/>
    </source>
</evidence>
<dbReference type="Pfam" id="PF03765">
    <property type="entry name" value="CRAL_TRIO_N"/>
    <property type="match status" value="1"/>
</dbReference>
<dbReference type="Proteomes" id="UP000681722">
    <property type="component" value="Unassembled WGS sequence"/>
</dbReference>
<proteinExistence type="predicted"/>
<dbReference type="SMART" id="SM01100">
    <property type="entry name" value="CRAL_TRIO_N"/>
    <property type="match status" value="1"/>
</dbReference>
<evidence type="ECO:0000259" key="1">
    <source>
        <dbReference type="PROSITE" id="PS50191"/>
    </source>
</evidence>
<organism evidence="3 5">
    <name type="scientific">Didymodactylos carnosus</name>
    <dbReference type="NCBI Taxonomy" id="1234261"/>
    <lineage>
        <taxon>Eukaryota</taxon>
        <taxon>Metazoa</taxon>
        <taxon>Spiralia</taxon>
        <taxon>Gnathifera</taxon>
        <taxon>Rotifera</taxon>
        <taxon>Eurotatoria</taxon>
        <taxon>Bdelloidea</taxon>
        <taxon>Philodinida</taxon>
        <taxon>Philodinidae</taxon>
        <taxon>Didymodactylos</taxon>
    </lineage>
</organism>
<keyword evidence="5" id="KW-1185">Reference proteome</keyword>
<dbReference type="PROSITE" id="PS50191">
    <property type="entry name" value="CRAL_TRIO"/>
    <property type="match status" value="1"/>
</dbReference>
<reference evidence="3" key="1">
    <citation type="submission" date="2021-02" db="EMBL/GenBank/DDBJ databases">
        <authorList>
            <person name="Nowell W R."/>
        </authorList>
    </citation>
    <scope>NUCLEOTIDE SEQUENCE</scope>
</reference>
<dbReference type="PROSITE" id="PS50904">
    <property type="entry name" value="PRELI_MSF1"/>
    <property type="match status" value="1"/>
</dbReference>
<feature type="domain" description="PRELI/MSF1" evidence="2">
    <location>
        <begin position="3"/>
        <end position="175"/>
    </location>
</feature>
<dbReference type="CDD" id="cd00170">
    <property type="entry name" value="SEC14"/>
    <property type="match status" value="1"/>
</dbReference>
<dbReference type="GO" id="GO:0005737">
    <property type="term" value="C:cytoplasm"/>
    <property type="evidence" value="ECO:0007669"/>
    <property type="project" value="TreeGrafter"/>
</dbReference>
<dbReference type="Proteomes" id="UP000663829">
    <property type="component" value="Unassembled WGS sequence"/>
</dbReference>
<dbReference type="PANTHER" id="PTHR23324:SF66">
    <property type="entry name" value="PROTEIN REAL-TIME"/>
    <property type="match status" value="1"/>
</dbReference>
<evidence type="ECO:0000313" key="4">
    <source>
        <dbReference type="EMBL" id="CAF3574770.1"/>
    </source>
</evidence>
<accession>A0A813S322</accession>
<dbReference type="Gene3D" id="3.40.525.10">
    <property type="entry name" value="CRAL-TRIO lipid binding domain"/>
    <property type="match status" value="1"/>
</dbReference>
<gene>
    <name evidence="3" type="ORF">GPM918_LOCUS2975</name>
    <name evidence="4" type="ORF">SRO942_LOCUS2975</name>
</gene>